<name>A0A6L2JVA3_TANCI</name>
<evidence type="ECO:0000313" key="1">
    <source>
        <dbReference type="EMBL" id="GEU40916.1"/>
    </source>
</evidence>
<dbReference type="EMBL" id="BKCJ010001368">
    <property type="protein sequence ID" value="GEU40916.1"/>
    <property type="molecule type" value="Genomic_DNA"/>
</dbReference>
<protein>
    <submittedName>
        <fullName evidence="1">Uncharacterized protein</fullName>
    </submittedName>
</protein>
<organism evidence="1">
    <name type="scientific">Tanacetum cinerariifolium</name>
    <name type="common">Dalmatian daisy</name>
    <name type="synonym">Chrysanthemum cinerariifolium</name>
    <dbReference type="NCBI Taxonomy" id="118510"/>
    <lineage>
        <taxon>Eukaryota</taxon>
        <taxon>Viridiplantae</taxon>
        <taxon>Streptophyta</taxon>
        <taxon>Embryophyta</taxon>
        <taxon>Tracheophyta</taxon>
        <taxon>Spermatophyta</taxon>
        <taxon>Magnoliopsida</taxon>
        <taxon>eudicotyledons</taxon>
        <taxon>Gunneridae</taxon>
        <taxon>Pentapetalae</taxon>
        <taxon>asterids</taxon>
        <taxon>campanulids</taxon>
        <taxon>Asterales</taxon>
        <taxon>Asteraceae</taxon>
        <taxon>Asteroideae</taxon>
        <taxon>Anthemideae</taxon>
        <taxon>Anthemidinae</taxon>
        <taxon>Tanacetum</taxon>
    </lineage>
</organism>
<gene>
    <name evidence="1" type="ORF">Tci_012894</name>
</gene>
<comment type="caution">
    <text evidence="1">The sequence shown here is derived from an EMBL/GenBank/DDBJ whole genome shotgun (WGS) entry which is preliminary data.</text>
</comment>
<accession>A0A6L2JVA3</accession>
<proteinExistence type="predicted"/>
<sequence length="223" mass="24381">MLYSTVSYFGSVTECIMGEPSSPDRVFDFPMDEPEAHLTYDFFALGPLPGAEVDKPTVDPVIEEIAEPDVEVEEQVVAPVMDMEEDLAMLFGDDNSSDDSLDDEEVWEVNAEWLMAPVTPPPMPVMPLPSTYEVGGSSTYAIEEQSFTLPAPGFYVHPSVIKDLCTRMSNLKYGHRKLAKKVIKASDAEMADGIAIGEIGPRVFAVKGKVHAMASQMVQAVVD</sequence>
<reference evidence="1" key="1">
    <citation type="journal article" date="2019" name="Sci. Rep.">
        <title>Draft genome of Tanacetum cinerariifolium, the natural source of mosquito coil.</title>
        <authorList>
            <person name="Yamashiro T."/>
            <person name="Shiraishi A."/>
            <person name="Satake H."/>
            <person name="Nakayama K."/>
        </authorList>
    </citation>
    <scope>NUCLEOTIDE SEQUENCE</scope>
</reference>
<dbReference type="AlphaFoldDB" id="A0A6L2JVA3"/>